<dbReference type="AlphaFoldDB" id="A0A4Z2EW72"/>
<feature type="compositionally biased region" description="Low complexity" evidence="1">
    <location>
        <begin position="253"/>
        <end position="265"/>
    </location>
</feature>
<reference evidence="2 3" key="1">
    <citation type="submission" date="2019-03" db="EMBL/GenBank/DDBJ databases">
        <title>First draft genome of Liparis tanakae, snailfish: a comprehensive survey of snailfish specific genes.</title>
        <authorList>
            <person name="Kim W."/>
            <person name="Song I."/>
            <person name="Jeong J.-H."/>
            <person name="Kim D."/>
            <person name="Kim S."/>
            <person name="Ryu S."/>
            <person name="Song J.Y."/>
            <person name="Lee S.K."/>
        </authorList>
    </citation>
    <scope>NUCLEOTIDE SEQUENCE [LARGE SCALE GENOMIC DNA]</scope>
    <source>
        <tissue evidence="2">Muscle</tissue>
    </source>
</reference>
<gene>
    <name evidence="2" type="ORF">EYF80_057357</name>
</gene>
<dbReference type="Proteomes" id="UP000314294">
    <property type="component" value="Unassembled WGS sequence"/>
</dbReference>
<accession>A0A4Z2EW72</accession>
<feature type="region of interest" description="Disordered" evidence="1">
    <location>
        <begin position="245"/>
        <end position="265"/>
    </location>
</feature>
<organism evidence="2 3">
    <name type="scientific">Liparis tanakae</name>
    <name type="common">Tanaka's snailfish</name>
    <dbReference type="NCBI Taxonomy" id="230148"/>
    <lineage>
        <taxon>Eukaryota</taxon>
        <taxon>Metazoa</taxon>
        <taxon>Chordata</taxon>
        <taxon>Craniata</taxon>
        <taxon>Vertebrata</taxon>
        <taxon>Euteleostomi</taxon>
        <taxon>Actinopterygii</taxon>
        <taxon>Neopterygii</taxon>
        <taxon>Teleostei</taxon>
        <taxon>Neoteleostei</taxon>
        <taxon>Acanthomorphata</taxon>
        <taxon>Eupercaria</taxon>
        <taxon>Perciformes</taxon>
        <taxon>Cottioidei</taxon>
        <taxon>Cottales</taxon>
        <taxon>Liparidae</taxon>
        <taxon>Liparis</taxon>
    </lineage>
</organism>
<keyword evidence="3" id="KW-1185">Reference proteome</keyword>
<comment type="caution">
    <text evidence="2">The sequence shown here is derived from an EMBL/GenBank/DDBJ whole genome shotgun (WGS) entry which is preliminary data.</text>
</comment>
<feature type="compositionally biased region" description="Basic and acidic residues" evidence="1">
    <location>
        <begin position="84"/>
        <end position="124"/>
    </location>
</feature>
<proteinExistence type="predicted"/>
<dbReference type="EMBL" id="SRLO01002673">
    <property type="protein sequence ID" value="TNN32482.1"/>
    <property type="molecule type" value="Genomic_DNA"/>
</dbReference>
<evidence type="ECO:0000313" key="2">
    <source>
        <dbReference type="EMBL" id="TNN32482.1"/>
    </source>
</evidence>
<feature type="compositionally biased region" description="Polar residues" evidence="1">
    <location>
        <begin position="1"/>
        <end position="14"/>
    </location>
</feature>
<evidence type="ECO:0000313" key="3">
    <source>
        <dbReference type="Proteomes" id="UP000314294"/>
    </source>
</evidence>
<protein>
    <submittedName>
        <fullName evidence="2">Uncharacterized protein</fullName>
    </submittedName>
</protein>
<evidence type="ECO:0000256" key="1">
    <source>
        <dbReference type="SAM" id="MobiDB-lite"/>
    </source>
</evidence>
<sequence length="286" mass="31081">MVLNTNGSAATPSTDEWARSVRPKASIMSKPEAPGGEQRGRRRDYFPDSSRPTHGAVLGLGRGQRRVGDAVPEHVGGRGQGHWVRGEEVRRGGEEERRGGEEERRRGEERRGGEEERRRGEEMSERHADVVLVHREDGHVVQRLGGEAVQQHGGLRAGQHHLVVRKNDPVLPDRLGGVGPVEPDLPGAQVGEAEVGGTRDVHQPRHQPAEQREVVDVVDVQVQRLRRHLPQLRLVGVLHTWATRGGKVSGSGSTSRPVLSPSPSLPTAMISTPALFSRPAAAMASS</sequence>
<feature type="compositionally biased region" description="Basic and acidic residues" evidence="1">
    <location>
        <begin position="66"/>
        <end position="76"/>
    </location>
</feature>
<name>A0A4Z2EW72_9TELE</name>
<feature type="region of interest" description="Disordered" evidence="1">
    <location>
        <begin position="1"/>
        <end position="124"/>
    </location>
</feature>